<sequence>MQLDSKSFNLVDYIPSTLDSLWIYGLEEPVDRSTPYLDYESDIDVNVQIEQLAHEKDAKLPGLRSDGLDPRIPNGRTVDERADEDGLELFGKT</sequence>
<proteinExistence type="predicted"/>
<evidence type="ECO:0000313" key="2">
    <source>
        <dbReference type="EMBL" id="KAJ5615477.1"/>
    </source>
</evidence>
<evidence type="ECO:0000256" key="1">
    <source>
        <dbReference type="SAM" id="MobiDB-lite"/>
    </source>
</evidence>
<evidence type="ECO:0000313" key="3">
    <source>
        <dbReference type="Proteomes" id="UP001213799"/>
    </source>
</evidence>
<dbReference type="GeneID" id="81581891"/>
<reference evidence="2" key="1">
    <citation type="journal article" date="2023" name="IMA Fungus">
        <title>Comparative genomic study of the Penicillium genus elucidates a diverse pangenome and 15 lateral gene transfer events.</title>
        <authorList>
            <person name="Petersen C."/>
            <person name="Sorensen T."/>
            <person name="Nielsen M.R."/>
            <person name="Sondergaard T.E."/>
            <person name="Sorensen J.L."/>
            <person name="Fitzpatrick D.A."/>
            <person name="Frisvad J.C."/>
            <person name="Nielsen K.L."/>
        </authorList>
    </citation>
    <scope>NUCLEOTIDE SEQUENCE</scope>
    <source>
        <strain evidence="2">IBT 12815</strain>
    </source>
</reference>
<feature type="region of interest" description="Disordered" evidence="1">
    <location>
        <begin position="60"/>
        <end position="93"/>
    </location>
</feature>
<accession>A0AAD6EFN5</accession>
<dbReference type="RefSeq" id="XP_056756644.1">
    <property type="nucleotide sequence ID" value="XM_056891649.1"/>
</dbReference>
<dbReference type="AlphaFoldDB" id="A0AAD6EFN5"/>
<dbReference type="EMBL" id="JAQJAE010000001">
    <property type="protein sequence ID" value="KAJ5615477.1"/>
    <property type="molecule type" value="Genomic_DNA"/>
</dbReference>
<dbReference type="Proteomes" id="UP001213799">
    <property type="component" value="Unassembled WGS sequence"/>
</dbReference>
<protein>
    <submittedName>
        <fullName evidence="2">Uncharacterized protein</fullName>
    </submittedName>
</protein>
<gene>
    <name evidence="2" type="ORF">N7537_000591</name>
</gene>
<organism evidence="2 3">
    <name type="scientific">Penicillium hordei</name>
    <dbReference type="NCBI Taxonomy" id="40994"/>
    <lineage>
        <taxon>Eukaryota</taxon>
        <taxon>Fungi</taxon>
        <taxon>Dikarya</taxon>
        <taxon>Ascomycota</taxon>
        <taxon>Pezizomycotina</taxon>
        <taxon>Eurotiomycetes</taxon>
        <taxon>Eurotiomycetidae</taxon>
        <taxon>Eurotiales</taxon>
        <taxon>Aspergillaceae</taxon>
        <taxon>Penicillium</taxon>
    </lineage>
</organism>
<keyword evidence="3" id="KW-1185">Reference proteome</keyword>
<name>A0AAD6EFN5_9EURO</name>
<reference evidence="2" key="2">
    <citation type="submission" date="2023-01" db="EMBL/GenBank/DDBJ databases">
        <authorList>
            <person name="Petersen C."/>
        </authorList>
    </citation>
    <scope>NUCLEOTIDE SEQUENCE</scope>
    <source>
        <strain evidence="2">IBT 12815</strain>
    </source>
</reference>
<comment type="caution">
    <text evidence="2">The sequence shown here is derived from an EMBL/GenBank/DDBJ whole genome shotgun (WGS) entry which is preliminary data.</text>
</comment>